<accession>W4FG13</accession>
<name>W4FG13_APHAT</name>
<dbReference type="AlphaFoldDB" id="W4FG13"/>
<feature type="compositionally biased region" description="Basic residues" evidence="1">
    <location>
        <begin position="119"/>
        <end position="129"/>
    </location>
</feature>
<feature type="region of interest" description="Disordered" evidence="1">
    <location>
        <begin position="109"/>
        <end position="167"/>
    </location>
</feature>
<dbReference type="EMBL" id="KI913211">
    <property type="protein sequence ID" value="ETV66452.1"/>
    <property type="molecule type" value="Genomic_DNA"/>
</dbReference>
<proteinExistence type="predicted"/>
<organism evidence="2">
    <name type="scientific">Aphanomyces astaci</name>
    <name type="common">Crayfish plague agent</name>
    <dbReference type="NCBI Taxonomy" id="112090"/>
    <lineage>
        <taxon>Eukaryota</taxon>
        <taxon>Sar</taxon>
        <taxon>Stramenopiles</taxon>
        <taxon>Oomycota</taxon>
        <taxon>Saprolegniomycetes</taxon>
        <taxon>Saprolegniales</taxon>
        <taxon>Verrucalvaceae</taxon>
        <taxon>Aphanomyces</taxon>
    </lineage>
</organism>
<sequence>MSRHPDSHATTDSVCIRDPLFQVCRRLCPNLWRDPVTAGDVPTSAIADSVCIRDPLFEVVCGADDGRTLRQCNMCSSKFHHMCIVEEAARNGWPEAEEGQKLYAVHAVPSTAQDVPPPARKRGRPKGAKNKAMVQDVEGESTRKKRVRPPKSSSNANMPPTPSEVDVTPISVGVSEFTPDHKSIRSQTMFRNVSFRPLQEMQIHKNDKNLLAFYADCQDFMLSGVVTEVRYVVGSENDPDIDTPGKNTKAEAKAMVALYKITWNHTRFQRDEPWITARLFYKGVLRPEDESHDLTEWDKKFLANSSFDEETKSDEETNDGSLAPQDDDSSGDEWSEYVDRGWKKHGYYDATEDIEGLEDVEWTCRGHYAGPTDLYEHEDNKDDTPVDELRISEEFKHLFKDPVKGFLAP</sequence>
<feature type="compositionally biased region" description="Acidic residues" evidence="1">
    <location>
        <begin position="325"/>
        <end position="335"/>
    </location>
</feature>
<evidence type="ECO:0000256" key="1">
    <source>
        <dbReference type="SAM" id="MobiDB-lite"/>
    </source>
</evidence>
<dbReference type="GeneID" id="20819116"/>
<dbReference type="VEuPathDB" id="FungiDB:H257_17120"/>
<protein>
    <submittedName>
        <fullName evidence="2">Uncharacterized protein</fullName>
    </submittedName>
</protein>
<gene>
    <name evidence="2" type="ORF">H257_17120</name>
</gene>
<reference evidence="2" key="1">
    <citation type="submission" date="2013-12" db="EMBL/GenBank/DDBJ databases">
        <title>The Genome Sequence of Aphanomyces astaci APO3.</title>
        <authorList>
            <consortium name="The Broad Institute Genomics Platform"/>
            <person name="Russ C."/>
            <person name="Tyler B."/>
            <person name="van West P."/>
            <person name="Dieguez-Uribeondo J."/>
            <person name="Young S.K."/>
            <person name="Zeng Q."/>
            <person name="Gargeya S."/>
            <person name="Fitzgerald M."/>
            <person name="Abouelleil A."/>
            <person name="Alvarado L."/>
            <person name="Chapman S.B."/>
            <person name="Gainer-Dewar J."/>
            <person name="Goldberg J."/>
            <person name="Griggs A."/>
            <person name="Gujja S."/>
            <person name="Hansen M."/>
            <person name="Howarth C."/>
            <person name="Imamovic A."/>
            <person name="Ireland A."/>
            <person name="Larimer J."/>
            <person name="McCowan C."/>
            <person name="Murphy C."/>
            <person name="Pearson M."/>
            <person name="Poon T.W."/>
            <person name="Priest M."/>
            <person name="Roberts A."/>
            <person name="Saif S."/>
            <person name="Shea T."/>
            <person name="Sykes S."/>
            <person name="Wortman J."/>
            <person name="Nusbaum C."/>
            <person name="Birren B."/>
        </authorList>
    </citation>
    <scope>NUCLEOTIDE SEQUENCE [LARGE SCALE GENOMIC DNA]</scope>
    <source>
        <strain evidence="2">APO3</strain>
    </source>
</reference>
<feature type="compositionally biased region" description="Acidic residues" evidence="1">
    <location>
        <begin position="307"/>
        <end position="318"/>
    </location>
</feature>
<dbReference type="RefSeq" id="XP_009844086.1">
    <property type="nucleotide sequence ID" value="XM_009845784.1"/>
</dbReference>
<dbReference type="OrthoDB" id="84745at2759"/>
<feature type="region of interest" description="Disordered" evidence="1">
    <location>
        <begin position="306"/>
        <end position="335"/>
    </location>
</feature>
<evidence type="ECO:0000313" key="2">
    <source>
        <dbReference type="EMBL" id="ETV66452.1"/>
    </source>
</evidence>